<feature type="domain" description="NADPH-dependent FMN reductase-like" evidence="2">
    <location>
        <begin position="61"/>
        <end position="200"/>
    </location>
</feature>
<dbReference type="Proteomes" id="UP000032545">
    <property type="component" value="Unassembled WGS sequence"/>
</dbReference>
<dbReference type="GO" id="GO:0005829">
    <property type="term" value="C:cytosol"/>
    <property type="evidence" value="ECO:0007669"/>
    <property type="project" value="TreeGrafter"/>
</dbReference>
<dbReference type="GO" id="GO:0010181">
    <property type="term" value="F:FMN binding"/>
    <property type="evidence" value="ECO:0007669"/>
    <property type="project" value="TreeGrafter"/>
</dbReference>
<dbReference type="AlphaFoldDB" id="A0A0D8BKG8"/>
<keyword evidence="4" id="KW-1185">Reference proteome</keyword>
<comment type="caution">
    <text evidence="3">The sequence shown here is derived from an EMBL/GenBank/DDBJ whole genome shotgun (WGS) entry which is preliminary data.</text>
</comment>
<dbReference type="EMBL" id="JYFN01000005">
    <property type="protein sequence ID" value="KJE24595.1"/>
    <property type="molecule type" value="Genomic_DNA"/>
</dbReference>
<reference evidence="4" key="1">
    <citation type="submission" date="2015-02" db="EMBL/GenBank/DDBJ databases">
        <title>Draft Genome of Frankia sp. CpI1-S.</title>
        <authorList>
            <person name="Oshone R.T."/>
            <person name="Ngom M."/>
            <person name="Ghodhbane-Gtari F."/>
            <person name="Gtari M."/>
            <person name="Morris K."/>
            <person name="Thomas K."/>
            <person name="Sen A."/>
            <person name="Tisa L.S."/>
        </authorList>
    </citation>
    <scope>NUCLEOTIDE SEQUENCE [LARGE SCALE GENOMIC DNA]</scope>
    <source>
        <strain evidence="4">CpI1-S</strain>
    </source>
</reference>
<dbReference type="RefSeq" id="WP_052680952.1">
    <property type="nucleotide sequence ID" value="NZ_JYFN01000005.1"/>
</dbReference>
<proteinExistence type="predicted"/>
<dbReference type="PANTHER" id="PTHR30543">
    <property type="entry name" value="CHROMATE REDUCTASE"/>
    <property type="match status" value="1"/>
</dbReference>
<dbReference type="SUPFAM" id="SSF52218">
    <property type="entry name" value="Flavoproteins"/>
    <property type="match status" value="1"/>
</dbReference>
<dbReference type="OrthoDB" id="9812295at2"/>
<dbReference type="PANTHER" id="PTHR30543:SF21">
    <property type="entry name" value="NAD(P)H-DEPENDENT FMN REDUCTASE LOT6"/>
    <property type="match status" value="1"/>
</dbReference>
<dbReference type="PATRIC" id="fig|1502723.3.peg.4222"/>
<dbReference type="GO" id="GO:0052873">
    <property type="term" value="F:FMN reductase (NADPH) activity"/>
    <property type="evidence" value="ECO:0007669"/>
    <property type="project" value="UniProtKB-EC"/>
</dbReference>
<keyword evidence="3" id="KW-0560">Oxidoreductase</keyword>
<evidence type="ECO:0000256" key="1">
    <source>
        <dbReference type="SAM" id="MobiDB-lite"/>
    </source>
</evidence>
<reference evidence="3 4" key="2">
    <citation type="journal article" date="2016" name="Genome Announc.">
        <title>Permanent Draft Genome Sequences for Two Variants of Frankia sp. Strain CpI1, the First Frankia Strain Isolated from Root Nodules of Comptonia peregrina.</title>
        <authorList>
            <person name="Oshone R."/>
            <person name="Hurst S.G.IV."/>
            <person name="Abebe-Akele F."/>
            <person name="Simpson S."/>
            <person name="Morris K."/>
            <person name="Thomas W.K."/>
            <person name="Tisa L.S."/>
        </authorList>
    </citation>
    <scope>NUCLEOTIDE SEQUENCE [LARGE SCALE GENOMIC DNA]</scope>
    <source>
        <strain evidence="4">CpI1-S</strain>
    </source>
</reference>
<dbReference type="InterPro" id="IPR050712">
    <property type="entry name" value="NAD(P)H-dep_reductase"/>
</dbReference>
<accession>A0A0D8BKG8</accession>
<evidence type="ECO:0000313" key="3">
    <source>
        <dbReference type="EMBL" id="KJE24595.1"/>
    </source>
</evidence>
<dbReference type="InterPro" id="IPR029039">
    <property type="entry name" value="Flavoprotein-like_sf"/>
</dbReference>
<dbReference type="Gene3D" id="3.40.50.360">
    <property type="match status" value="1"/>
</dbReference>
<dbReference type="InterPro" id="IPR005025">
    <property type="entry name" value="FMN_Rdtase-like_dom"/>
</dbReference>
<dbReference type="EC" id="1.5.1.38" evidence="3"/>
<sequence>MGDTYGAFRSNAGSTEQVDGHGQWTGGEPLSPLPSRVGHRPVEAPPTGPGPVRVRRRRPMIVGLGGTTRADSTTHRALTTVLATMAQAGAETVQFGSAELDLPMYAPERPERSTAALRLLAAVEQSDAVVIATPGYHGGMSGLVKNALDYLEDLRGAPRPYLDGRAVGLIVCAQGDQAAGTTLNALRSSVHALRGWPTPLGVTFNTAQPLFDAHGRLVDAAAAARLETLADQIMGFTYAWSQVI</sequence>
<evidence type="ECO:0000313" key="4">
    <source>
        <dbReference type="Proteomes" id="UP000032545"/>
    </source>
</evidence>
<organism evidence="3 4">
    <name type="scientific">Frankia torreyi</name>
    <dbReference type="NCBI Taxonomy" id="1856"/>
    <lineage>
        <taxon>Bacteria</taxon>
        <taxon>Bacillati</taxon>
        <taxon>Actinomycetota</taxon>
        <taxon>Actinomycetes</taxon>
        <taxon>Frankiales</taxon>
        <taxon>Frankiaceae</taxon>
        <taxon>Frankia</taxon>
    </lineage>
</organism>
<feature type="region of interest" description="Disordered" evidence="1">
    <location>
        <begin position="1"/>
        <end position="54"/>
    </location>
</feature>
<name>A0A0D8BKG8_9ACTN</name>
<dbReference type="Pfam" id="PF03358">
    <property type="entry name" value="FMN_red"/>
    <property type="match status" value="1"/>
</dbReference>
<protein>
    <submittedName>
        <fullName evidence="3">Putative flavoprotein</fullName>
        <ecNumber evidence="3">1.5.1.38</ecNumber>
    </submittedName>
</protein>
<gene>
    <name evidence="3" type="ORF">FF36_00969</name>
</gene>
<evidence type="ECO:0000259" key="2">
    <source>
        <dbReference type="Pfam" id="PF03358"/>
    </source>
</evidence>